<proteinExistence type="predicted"/>
<accession>A0AAD5CJV5</accession>
<dbReference type="PANTHER" id="PTHR46038:SF13">
    <property type="entry name" value="GLYCOSYLTRANSFERASE"/>
    <property type="match status" value="1"/>
</dbReference>
<feature type="non-terminal residue" evidence="3">
    <location>
        <position position="264"/>
    </location>
</feature>
<keyword evidence="1" id="KW-0472">Membrane</keyword>
<dbReference type="InterPro" id="IPR044821">
    <property type="entry name" value="At1g28695/At4g15970-like"/>
</dbReference>
<sequence>MELESRNHKDAIVVINEKIQPSSQQEFSINNYQQLLKQTPIVVIIFATTALSYLLIYHSSNTLPFSRGYNTSIDNNHRSNSDADIMWFRDPFSQFDKDADFQVSCDVFNGNPLDLRNPPNTGFSYVKSNEKTIQLYKFWYKSRMTYPNLHDQDVFNKIKFDPFIQDLGIGIRFFETTYFGGFCQPSRDLNKVCTMHANCCVGLDNKVHDIEIMLDDWKKYIKSLVNQTTTNEYKGSWTVPQLCRDSFSRPRSPKKKVGQGSLRS</sequence>
<evidence type="ECO:0000313" key="4">
    <source>
        <dbReference type="Proteomes" id="UP001206925"/>
    </source>
</evidence>
<reference evidence="3" key="1">
    <citation type="submission" date="2022-06" db="EMBL/GenBank/DDBJ databases">
        <title>Uncovering the hologenomic basis of an extraordinary plant invasion.</title>
        <authorList>
            <person name="Bieker V.C."/>
            <person name="Martin M.D."/>
            <person name="Gilbert T."/>
            <person name="Hodgins K."/>
            <person name="Battlay P."/>
            <person name="Petersen B."/>
            <person name="Wilson J."/>
        </authorList>
    </citation>
    <scope>NUCLEOTIDE SEQUENCE</scope>
    <source>
        <strain evidence="3">AA19_3_7</strain>
        <tissue evidence="3">Leaf</tissue>
    </source>
</reference>
<evidence type="ECO:0000256" key="1">
    <source>
        <dbReference type="SAM" id="Phobius"/>
    </source>
</evidence>
<dbReference type="EMBL" id="JAMZMK010007966">
    <property type="protein sequence ID" value="KAI7742530.1"/>
    <property type="molecule type" value="Genomic_DNA"/>
</dbReference>
<gene>
    <name evidence="3" type="ORF">M8C21_031267</name>
</gene>
<dbReference type="Proteomes" id="UP001206925">
    <property type="component" value="Unassembled WGS sequence"/>
</dbReference>
<comment type="caution">
    <text evidence="3">The sequence shown here is derived from an EMBL/GenBank/DDBJ whole genome shotgun (WGS) entry which is preliminary data.</text>
</comment>
<evidence type="ECO:0000313" key="3">
    <source>
        <dbReference type="EMBL" id="KAI7742530.1"/>
    </source>
</evidence>
<name>A0AAD5CJV5_AMBAR</name>
<organism evidence="3 4">
    <name type="scientific">Ambrosia artemisiifolia</name>
    <name type="common">Common ragweed</name>
    <dbReference type="NCBI Taxonomy" id="4212"/>
    <lineage>
        <taxon>Eukaryota</taxon>
        <taxon>Viridiplantae</taxon>
        <taxon>Streptophyta</taxon>
        <taxon>Embryophyta</taxon>
        <taxon>Tracheophyta</taxon>
        <taxon>Spermatophyta</taxon>
        <taxon>Magnoliopsida</taxon>
        <taxon>eudicotyledons</taxon>
        <taxon>Gunneridae</taxon>
        <taxon>Pentapetalae</taxon>
        <taxon>asterids</taxon>
        <taxon>campanulids</taxon>
        <taxon>Asterales</taxon>
        <taxon>Asteraceae</taxon>
        <taxon>Asteroideae</taxon>
        <taxon>Heliantheae alliance</taxon>
        <taxon>Heliantheae</taxon>
        <taxon>Ambrosia</taxon>
    </lineage>
</organism>
<dbReference type="Pfam" id="PF03407">
    <property type="entry name" value="Nucleotid_trans"/>
    <property type="match status" value="1"/>
</dbReference>
<feature type="domain" description="Nucleotide-diphospho-sugar transferase" evidence="2">
    <location>
        <begin position="81"/>
        <end position="209"/>
    </location>
</feature>
<keyword evidence="1" id="KW-0812">Transmembrane</keyword>
<protein>
    <recommendedName>
        <fullName evidence="2">Nucleotide-diphospho-sugar transferase domain-containing protein</fullName>
    </recommendedName>
</protein>
<feature type="transmembrane region" description="Helical" evidence="1">
    <location>
        <begin position="39"/>
        <end position="57"/>
    </location>
</feature>
<keyword evidence="1" id="KW-1133">Transmembrane helix</keyword>
<dbReference type="PANTHER" id="PTHR46038">
    <property type="entry name" value="EXPRESSED PROTEIN-RELATED"/>
    <property type="match status" value="1"/>
</dbReference>
<dbReference type="AlphaFoldDB" id="A0AAD5CJV5"/>
<evidence type="ECO:0000259" key="2">
    <source>
        <dbReference type="Pfam" id="PF03407"/>
    </source>
</evidence>
<dbReference type="InterPro" id="IPR005069">
    <property type="entry name" value="Nucl-diP-sugar_transferase"/>
</dbReference>
<keyword evidence="4" id="KW-1185">Reference proteome</keyword>